<accession>A0A2G9ZFK2</accession>
<evidence type="ECO:0000313" key="2">
    <source>
        <dbReference type="Proteomes" id="UP000230447"/>
    </source>
</evidence>
<name>A0A2G9ZFK2_9BACT</name>
<protein>
    <submittedName>
        <fullName evidence="1">Uncharacterized protein</fullName>
    </submittedName>
</protein>
<evidence type="ECO:0000313" key="1">
    <source>
        <dbReference type="EMBL" id="PIP31956.1"/>
    </source>
</evidence>
<comment type="caution">
    <text evidence="1">The sequence shown here is derived from an EMBL/GenBank/DDBJ whole genome shotgun (WGS) entry which is preliminary data.</text>
</comment>
<reference evidence="1 2" key="1">
    <citation type="submission" date="2017-09" db="EMBL/GenBank/DDBJ databases">
        <title>Depth-based differentiation of microbial function through sediment-hosted aquifers and enrichment of novel symbionts in the deep terrestrial subsurface.</title>
        <authorList>
            <person name="Probst A.J."/>
            <person name="Ladd B."/>
            <person name="Jarett J.K."/>
            <person name="Geller-Mcgrath D.E."/>
            <person name="Sieber C.M."/>
            <person name="Emerson J.B."/>
            <person name="Anantharaman K."/>
            <person name="Thomas B.C."/>
            <person name="Malmstrom R."/>
            <person name="Stieglmeier M."/>
            <person name="Klingl A."/>
            <person name="Woyke T."/>
            <person name="Ryan C.M."/>
            <person name="Banfield J.F."/>
        </authorList>
    </citation>
    <scope>NUCLEOTIDE SEQUENCE [LARGE SCALE GENOMIC DNA]</scope>
    <source>
        <strain evidence="1">CG23_combo_of_CG06-09_8_20_14_all_37_87_8</strain>
    </source>
</reference>
<gene>
    <name evidence="1" type="ORF">COX24_00875</name>
</gene>
<dbReference type="Proteomes" id="UP000230447">
    <property type="component" value="Unassembled WGS sequence"/>
</dbReference>
<proteinExistence type="predicted"/>
<sequence>MVKKDTKIILALRKKFPGRISVLVRKTQNGYMAEIIGPEICRGGFTQASSFSELIAQVNDCVQTILEIPEQYSSSMPQYMPPLSLAQELNEFPRLEFKGSVQFSINKEYACV</sequence>
<organism evidence="1 2">
    <name type="scientific">bacterium (Candidatus Gribaldobacteria) CG23_combo_of_CG06-09_8_20_14_all_37_87_8</name>
    <dbReference type="NCBI Taxonomy" id="2014278"/>
    <lineage>
        <taxon>Bacteria</taxon>
        <taxon>Candidatus Gribaldobacteria</taxon>
    </lineage>
</organism>
<dbReference type="EMBL" id="PCSB01000016">
    <property type="protein sequence ID" value="PIP31956.1"/>
    <property type="molecule type" value="Genomic_DNA"/>
</dbReference>
<dbReference type="AlphaFoldDB" id="A0A2G9ZFK2"/>